<dbReference type="Gene3D" id="3.10.450.50">
    <property type="match status" value="1"/>
</dbReference>
<keyword evidence="3" id="KW-1185">Reference proteome</keyword>
<accession>A0ABM9PH31</accession>
<dbReference type="InterPro" id="IPR032710">
    <property type="entry name" value="NTF2-like_dom_sf"/>
</dbReference>
<dbReference type="Pfam" id="PF14534">
    <property type="entry name" value="DUF4440"/>
    <property type="match status" value="1"/>
</dbReference>
<sequence length="175" mass="20473">MKFNHFVLLLCLSVNVQYNYSQSINNLKEINIVWAKFYKAFEALDAEIMAEIHDKDLIRISGGKRISNYTTYINSYKKRFASAQNNGVTNTIALRFFERINNDSIASERGVYQLTRLNKQKNKKVYYGQFHVLLVKKNNTWKILMDYDSNESNTITKNDFLKAFPINNITVFTSK</sequence>
<proteinExistence type="predicted"/>
<protein>
    <submittedName>
        <fullName evidence="2">Nuclear transport factor 2 family protein</fullName>
    </submittedName>
</protein>
<dbReference type="Proteomes" id="UP001497602">
    <property type="component" value="Unassembled WGS sequence"/>
</dbReference>
<dbReference type="InterPro" id="IPR027843">
    <property type="entry name" value="DUF4440"/>
</dbReference>
<evidence type="ECO:0000313" key="3">
    <source>
        <dbReference type="Proteomes" id="UP001497602"/>
    </source>
</evidence>
<dbReference type="RefSeq" id="WP_348736634.1">
    <property type="nucleotide sequence ID" value="NZ_CAXJRC010000002.1"/>
</dbReference>
<dbReference type="PROSITE" id="PS00018">
    <property type="entry name" value="EF_HAND_1"/>
    <property type="match status" value="1"/>
</dbReference>
<feature type="domain" description="DUF4440" evidence="1">
    <location>
        <begin position="34"/>
        <end position="143"/>
    </location>
</feature>
<dbReference type="InterPro" id="IPR018247">
    <property type="entry name" value="EF_Hand_1_Ca_BS"/>
</dbReference>
<reference evidence="2 3" key="1">
    <citation type="submission" date="2024-05" db="EMBL/GenBank/DDBJ databases">
        <authorList>
            <person name="Duchaud E."/>
        </authorList>
    </citation>
    <scope>NUCLEOTIDE SEQUENCE [LARGE SCALE GENOMIC DNA]</scope>
    <source>
        <strain evidence="2">Ena-SAMPLE-TAB-13-05-2024-13:56:06:370-140305</strain>
    </source>
</reference>
<dbReference type="SUPFAM" id="SSF54427">
    <property type="entry name" value="NTF2-like"/>
    <property type="match status" value="1"/>
</dbReference>
<evidence type="ECO:0000313" key="2">
    <source>
        <dbReference type="EMBL" id="CAL2104917.1"/>
    </source>
</evidence>
<organism evidence="2 3">
    <name type="scientific">Tenacibaculum vairaonense</name>
    <dbReference type="NCBI Taxonomy" id="3137860"/>
    <lineage>
        <taxon>Bacteria</taxon>
        <taxon>Pseudomonadati</taxon>
        <taxon>Bacteroidota</taxon>
        <taxon>Flavobacteriia</taxon>
        <taxon>Flavobacteriales</taxon>
        <taxon>Flavobacteriaceae</taxon>
        <taxon>Tenacibaculum</taxon>
    </lineage>
</organism>
<comment type="caution">
    <text evidence="2">The sequence shown here is derived from an EMBL/GenBank/DDBJ whole genome shotgun (WGS) entry which is preliminary data.</text>
</comment>
<name>A0ABM9PH31_9FLAO</name>
<gene>
    <name evidence="2" type="ORF">T190115A13A_110053</name>
</gene>
<evidence type="ECO:0000259" key="1">
    <source>
        <dbReference type="Pfam" id="PF14534"/>
    </source>
</evidence>
<dbReference type="EMBL" id="CAXJRC010000002">
    <property type="protein sequence ID" value="CAL2104917.1"/>
    <property type="molecule type" value="Genomic_DNA"/>
</dbReference>